<gene>
    <name evidence="2" type="ORF">DYP60_00500</name>
</gene>
<dbReference type="PROSITE" id="PS51186">
    <property type="entry name" value="GNAT"/>
    <property type="match status" value="1"/>
</dbReference>
<dbReference type="GO" id="GO:0016747">
    <property type="term" value="F:acyltransferase activity, transferring groups other than amino-acyl groups"/>
    <property type="evidence" value="ECO:0007669"/>
    <property type="project" value="InterPro"/>
</dbReference>
<accession>A0A372MK03</accession>
<reference evidence="2 3" key="2">
    <citation type="submission" date="2018-09" db="EMBL/GenBank/DDBJ databases">
        <title>Genome of Sphaerochaeta halotolerans strain 4-11.</title>
        <authorList>
            <person name="Nazina T.N."/>
            <person name="Sokolova D.S."/>
        </authorList>
    </citation>
    <scope>NUCLEOTIDE SEQUENCE [LARGE SCALE GENOMIC DNA]</scope>
    <source>
        <strain evidence="2 3">4-11</strain>
    </source>
</reference>
<evidence type="ECO:0000313" key="2">
    <source>
        <dbReference type="EMBL" id="RFU96089.1"/>
    </source>
</evidence>
<dbReference type="RefSeq" id="WP_117328908.1">
    <property type="nucleotide sequence ID" value="NZ_QUWK01000001.1"/>
</dbReference>
<dbReference type="Gene3D" id="3.40.630.30">
    <property type="match status" value="1"/>
</dbReference>
<protein>
    <submittedName>
        <fullName evidence="2">GNAT family N-acetyltransferase</fullName>
    </submittedName>
</protein>
<comment type="caution">
    <text evidence="2">The sequence shown here is derived from an EMBL/GenBank/DDBJ whole genome shotgun (WGS) entry which is preliminary data.</text>
</comment>
<name>A0A372MK03_9SPIR</name>
<dbReference type="AlphaFoldDB" id="A0A372MK03"/>
<evidence type="ECO:0000259" key="1">
    <source>
        <dbReference type="PROSITE" id="PS51186"/>
    </source>
</evidence>
<keyword evidence="3" id="KW-1185">Reference proteome</keyword>
<dbReference type="EMBL" id="QUWK01000001">
    <property type="protein sequence ID" value="RFU96089.1"/>
    <property type="molecule type" value="Genomic_DNA"/>
</dbReference>
<keyword evidence="2" id="KW-0808">Transferase</keyword>
<proteinExistence type="predicted"/>
<dbReference type="Pfam" id="PF13527">
    <property type="entry name" value="Acetyltransf_9"/>
    <property type="match status" value="1"/>
</dbReference>
<dbReference type="Proteomes" id="UP000264002">
    <property type="component" value="Unassembled WGS sequence"/>
</dbReference>
<organism evidence="2 3">
    <name type="scientific">Sphaerochaeta halotolerans</name>
    <dbReference type="NCBI Taxonomy" id="2293840"/>
    <lineage>
        <taxon>Bacteria</taxon>
        <taxon>Pseudomonadati</taxon>
        <taxon>Spirochaetota</taxon>
        <taxon>Spirochaetia</taxon>
        <taxon>Spirochaetales</taxon>
        <taxon>Sphaerochaetaceae</taxon>
        <taxon>Sphaerochaeta</taxon>
    </lineage>
</organism>
<feature type="domain" description="N-acetyltransferase" evidence="1">
    <location>
        <begin position="6"/>
        <end position="155"/>
    </location>
</feature>
<dbReference type="SUPFAM" id="SSF55729">
    <property type="entry name" value="Acyl-CoA N-acyltransferases (Nat)"/>
    <property type="match status" value="1"/>
</dbReference>
<sequence length="180" mass="20871">MNIMILHENQITPIMDMRIKHNLCLCFPHQTDYFSRSRGWNDVPSDITVVGMDNDDPIAHLGVAIRSIQVDGNDYRIFGLQNVYVVPSHRGKHLVDVLFTELLEYLKGVDLNFGLLFARTKVEHVYTRLGWKRMGDVSLKVKYGSGEVQQRKFIHDHLYFYPFTKTGPPEGPYYLNGPDW</sequence>
<evidence type="ECO:0000313" key="3">
    <source>
        <dbReference type="Proteomes" id="UP000264002"/>
    </source>
</evidence>
<dbReference type="InterPro" id="IPR016181">
    <property type="entry name" value="Acyl_CoA_acyltransferase"/>
</dbReference>
<reference evidence="3" key="1">
    <citation type="submission" date="2018-08" db="EMBL/GenBank/DDBJ databases">
        <authorList>
            <person name="Grouzdev D.S."/>
            <person name="Krutkina M.S."/>
        </authorList>
    </citation>
    <scope>NUCLEOTIDE SEQUENCE [LARGE SCALE GENOMIC DNA]</scope>
    <source>
        <strain evidence="3">4-11</strain>
    </source>
</reference>
<dbReference type="InterPro" id="IPR000182">
    <property type="entry name" value="GNAT_dom"/>
</dbReference>